<evidence type="ECO:0000313" key="2">
    <source>
        <dbReference type="EMBL" id="RIH63232.1"/>
    </source>
</evidence>
<evidence type="ECO:0000313" key="3">
    <source>
        <dbReference type="Proteomes" id="UP000266441"/>
    </source>
</evidence>
<organism evidence="2 3">
    <name type="scientific">Mariniphaga sediminis</name>
    <dbReference type="NCBI Taxonomy" id="1628158"/>
    <lineage>
        <taxon>Bacteria</taxon>
        <taxon>Pseudomonadati</taxon>
        <taxon>Bacteroidota</taxon>
        <taxon>Bacteroidia</taxon>
        <taxon>Marinilabiliales</taxon>
        <taxon>Prolixibacteraceae</taxon>
        <taxon>Mariniphaga</taxon>
    </lineage>
</organism>
<dbReference type="InterPro" id="IPR041682">
    <property type="entry name" value="AAA_14"/>
</dbReference>
<dbReference type="PANTHER" id="PTHR43566">
    <property type="entry name" value="CONSERVED PROTEIN"/>
    <property type="match status" value="1"/>
</dbReference>
<dbReference type="OrthoDB" id="9778168at2"/>
<proteinExistence type="predicted"/>
<dbReference type="Pfam" id="PF13173">
    <property type="entry name" value="AAA_14"/>
    <property type="match status" value="1"/>
</dbReference>
<dbReference type="Proteomes" id="UP000266441">
    <property type="component" value="Unassembled WGS sequence"/>
</dbReference>
<dbReference type="Gene3D" id="3.40.50.300">
    <property type="entry name" value="P-loop containing nucleotide triphosphate hydrolases"/>
    <property type="match status" value="1"/>
</dbReference>
<dbReference type="InterPro" id="IPR027417">
    <property type="entry name" value="P-loop_NTPase"/>
</dbReference>
<dbReference type="PANTHER" id="PTHR43566:SF2">
    <property type="entry name" value="DUF4143 DOMAIN-CONTAINING PROTEIN"/>
    <property type="match status" value="1"/>
</dbReference>
<dbReference type="RefSeq" id="WP_119351774.1">
    <property type="nucleotide sequence ID" value="NZ_QWET01000023.1"/>
</dbReference>
<dbReference type="EMBL" id="QWET01000023">
    <property type="protein sequence ID" value="RIH63232.1"/>
    <property type="molecule type" value="Genomic_DNA"/>
</dbReference>
<accession>A0A399CXN2</accession>
<feature type="domain" description="AAA" evidence="1">
    <location>
        <begin position="17"/>
        <end position="79"/>
    </location>
</feature>
<sequence>MILREAENELRMLAAQFKAVAVTGPRQSGKTTLVRKVFKDKPYANLENPDIRRFAIDDPRGFLSNYPEGAILDEVQRAPVVG</sequence>
<name>A0A399CXN2_9BACT</name>
<evidence type="ECO:0000259" key="1">
    <source>
        <dbReference type="Pfam" id="PF13173"/>
    </source>
</evidence>
<keyword evidence="3" id="KW-1185">Reference proteome</keyword>
<protein>
    <recommendedName>
        <fullName evidence="1">AAA domain-containing protein</fullName>
    </recommendedName>
</protein>
<reference evidence="2 3" key="1">
    <citation type="journal article" date="2015" name="Int. J. Syst. Evol. Microbiol.">
        <title>Mariniphaga sediminis sp. nov., isolated from coastal sediment.</title>
        <authorList>
            <person name="Wang F.Q."/>
            <person name="Shen Q.Y."/>
            <person name="Chen G.J."/>
            <person name="Du Z.J."/>
        </authorList>
    </citation>
    <scope>NUCLEOTIDE SEQUENCE [LARGE SCALE GENOMIC DNA]</scope>
    <source>
        <strain evidence="2 3">SY21</strain>
    </source>
</reference>
<gene>
    <name evidence="2" type="ORF">D1164_20475</name>
</gene>
<dbReference type="SUPFAM" id="SSF52540">
    <property type="entry name" value="P-loop containing nucleoside triphosphate hydrolases"/>
    <property type="match status" value="1"/>
</dbReference>
<comment type="caution">
    <text evidence="2">The sequence shown here is derived from an EMBL/GenBank/DDBJ whole genome shotgun (WGS) entry which is preliminary data.</text>
</comment>
<dbReference type="AlphaFoldDB" id="A0A399CXN2"/>